<evidence type="ECO:0000313" key="1">
    <source>
        <dbReference type="EMBL" id="KOS46521.1"/>
    </source>
</evidence>
<protein>
    <submittedName>
        <fullName evidence="1">Uncharacterized protein</fullName>
    </submittedName>
</protein>
<dbReference type="OrthoDB" id="5424209at2759"/>
<proteinExistence type="predicted"/>
<dbReference type="AlphaFoldDB" id="A0A0M8PEJ1"/>
<gene>
    <name evidence="1" type="ORF">ACN38_g2552</name>
</gene>
<dbReference type="Proteomes" id="UP000037696">
    <property type="component" value="Unassembled WGS sequence"/>
</dbReference>
<organism evidence="1 2">
    <name type="scientific">Penicillium nordicum</name>
    <dbReference type="NCBI Taxonomy" id="229535"/>
    <lineage>
        <taxon>Eukaryota</taxon>
        <taxon>Fungi</taxon>
        <taxon>Dikarya</taxon>
        <taxon>Ascomycota</taxon>
        <taxon>Pezizomycotina</taxon>
        <taxon>Eurotiomycetes</taxon>
        <taxon>Eurotiomycetidae</taxon>
        <taxon>Eurotiales</taxon>
        <taxon>Aspergillaceae</taxon>
        <taxon>Penicillium</taxon>
    </lineage>
</organism>
<comment type="caution">
    <text evidence="1">The sequence shown here is derived from an EMBL/GenBank/DDBJ whole genome shotgun (WGS) entry which is preliminary data.</text>
</comment>
<evidence type="ECO:0000313" key="2">
    <source>
        <dbReference type="Proteomes" id="UP000037696"/>
    </source>
</evidence>
<name>A0A0M8PEJ1_9EURO</name>
<reference evidence="1 2" key="1">
    <citation type="submission" date="2015-08" db="EMBL/GenBank/DDBJ databases">
        <title>Genome sequencing of Penicillium nordicum.</title>
        <authorList>
            <person name="Nguyen H.D."/>
            <person name="Seifert K.A."/>
        </authorList>
    </citation>
    <scope>NUCLEOTIDE SEQUENCE [LARGE SCALE GENOMIC DNA]</scope>
    <source>
        <strain evidence="1 2">DAOMC 185683</strain>
    </source>
</reference>
<accession>A0A0M8PEJ1</accession>
<sequence length="108" mass="11893">MISQSLAPRGKHGSETFGGFIELKLPGQSDYKTLGLTCFHCVNLVRMVCAPTSSQVCGSGAKMGLNPDDDLRRELQMEPLSSMAIEDKIVSLTDEIRVKETDEQYIQV</sequence>
<dbReference type="EMBL" id="LHQQ01000028">
    <property type="protein sequence ID" value="KOS46521.1"/>
    <property type="molecule type" value="Genomic_DNA"/>
</dbReference>
<dbReference type="STRING" id="229535.A0A0M8PEJ1"/>
<keyword evidence="2" id="KW-1185">Reference proteome</keyword>